<feature type="chain" id="PRO_5040906345" description="Entericidin" evidence="2">
    <location>
        <begin position="21"/>
        <end position="64"/>
    </location>
</feature>
<dbReference type="EMBL" id="JALJEJ010000007">
    <property type="protein sequence ID" value="MCJ8210928.1"/>
    <property type="molecule type" value="Genomic_DNA"/>
</dbReference>
<keyword evidence="2" id="KW-0732">Signal</keyword>
<evidence type="ECO:0000256" key="2">
    <source>
        <dbReference type="SAM" id="SignalP"/>
    </source>
</evidence>
<dbReference type="RefSeq" id="WP_245131005.1">
    <property type="nucleotide sequence ID" value="NZ_JALJEJ010000007.1"/>
</dbReference>
<dbReference type="PROSITE" id="PS51257">
    <property type="entry name" value="PROKAR_LIPOPROTEIN"/>
    <property type="match status" value="1"/>
</dbReference>
<dbReference type="AlphaFoldDB" id="A0A9X1X752"/>
<comment type="caution">
    <text evidence="3">The sequence shown here is derived from an EMBL/GenBank/DDBJ whole genome shotgun (WGS) entry which is preliminary data.</text>
</comment>
<protein>
    <recommendedName>
        <fullName evidence="5">Entericidin</fullName>
    </recommendedName>
</protein>
<evidence type="ECO:0000256" key="1">
    <source>
        <dbReference type="SAM" id="MobiDB-lite"/>
    </source>
</evidence>
<name>A0A9X1X752_9SPHI</name>
<evidence type="ECO:0008006" key="5">
    <source>
        <dbReference type="Google" id="ProtNLM"/>
    </source>
</evidence>
<reference evidence="3" key="1">
    <citation type="submission" date="2022-04" db="EMBL/GenBank/DDBJ databases">
        <title>Mucilaginibacter sp. RS28 isolated from freshwater.</title>
        <authorList>
            <person name="Ko S.-R."/>
        </authorList>
    </citation>
    <scope>NUCLEOTIDE SEQUENCE</scope>
    <source>
        <strain evidence="3">RS28</strain>
    </source>
</reference>
<evidence type="ECO:0000313" key="3">
    <source>
        <dbReference type="EMBL" id="MCJ8210928.1"/>
    </source>
</evidence>
<sequence length="64" mass="6474">MKKLIIAAAVILTASFTACTKDNSVQPTTVKAKTLADDNAKQDIGQADGAKQDIGQADGGVAAN</sequence>
<keyword evidence="4" id="KW-1185">Reference proteome</keyword>
<evidence type="ECO:0000313" key="4">
    <source>
        <dbReference type="Proteomes" id="UP001139450"/>
    </source>
</evidence>
<proteinExistence type="predicted"/>
<feature type="region of interest" description="Disordered" evidence="1">
    <location>
        <begin position="41"/>
        <end position="64"/>
    </location>
</feature>
<accession>A0A9X1X752</accession>
<gene>
    <name evidence="3" type="ORF">MUY27_14515</name>
</gene>
<dbReference type="Proteomes" id="UP001139450">
    <property type="component" value="Unassembled WGS sequence"/>
</dbReference>
<organism evidence="3 4">
    <name type="scientific">Mucilaginibacter straminoryzae</name>
    <dbReference type="NCBI Taxonomy" id="2932774"/>
    <lineage>
        <taxon>Bacteria</taxon>
        <taxon>Pseudomonadati</taxon>
        <taxon>Bacteroidota</taxon>
        <taxon>Sphingobacteriia</taxon>
        <taxon>Sphingobacteriales</taxon>
        <taxon>Sphingobacteriaceae</taxon>
        <taxon>Mucilaginibacter</taxon>
    </lineage>
</organism>
<feature type="signal peptide" evidence="2">
    <location>
        <begin position="1"/>
        <end position="20"/>
    </location>
</feature>